<name>A0A401SHQ5_CHIPU</name>
<keyword evidence="5" id="KW-1185">Reference proteome</keyword>
<dbReference type="Pfam" id="PF25153">
    <property type="entry name" value="TPR_AP5Z1"/>
    <property type="match status" value="1"/>
</dbReference>
<evidence type="ECO:0000313" key="5">
    <source>
        <dbReference type="Proteomes" id="UP000287033"/>
    </source>
</evidence>
<dbReference type="AlphaFoldDB" id="A0A401SHQ5"/>
<evidence type="ECO:0000259" key="2">
    <source>
        <dbReference type="Pfam" id="PF25153"/>
    </source>
</evidence>
<feature type="domain" description="AP-5 complex subunit zeta-1 N-terminal TPR" evidence="2">
    <location>
        <begin position="1"/>
        <end position="279"/>
    </location>
</feature>
<evidence type="ECO:0000259" key="1">
    <source>
        <dbReference type="Pfam" id="PF14764"/>
    </source>
</evidence>
<dbReference type="InterPro" id="IPR055450">
    <property type="entry name" value="AP5Z1_ARM"/>
</dbReference>
<evidence type="ECO:0000259" key="3">
    <source>
        <dbReference type="Pfam" id="PF25154"/>
    </source>
</evidence>
<feature type="domain" description="AP-5 complex subunit zeta-1 ARM repeats" evidence="1">
    <location>
        <begin position="320"/>
        <end position="437"/>
    </location>
</feature>
<dbReference type="PANTHER" id="PTHR46488">
    <property type="entry name" value="AP-5 COMPLEX SUBUNIT ZETA-1"/>
    <property type="match status" value="1"/>
</dbReference>
<reference evidence="4 5" key="1">
    <citation type="journal article" date="2018" name="Nat. Ecol. Evol.">
        <title>Shark genomes provide insights into elasmobranch evolution and the origin of vertebrates.</title>
        <authorList>
            <person name="Hara Y"/>
            <person name="Yamaguchi K"/>
            <person name="Onimaru K"/>
            <person name="Kadota M"/>
            <person name="Koyanagi M"/>
            <person name="Keeley SD"/>
            <person name="Tatsumi K"/>
            <person name="Tanaka K"/>
            <person name="Motone F"/>
            <person name="Kageyama Y"/>
            <person name="Nozu R"/>
            <person name="Adachi N"/>
            <person name="Nishimura O"/>
            <person name="Nakagawa R"/>
            <person name="Tanegashima C"/>
            <person name="Kiyatake I"/>
            <person name="Matsumoto R"/>
            <person name="Murakumo K"/>
            <person name="Nishida K"/>
            <person name="Terakita A"/>
            <person name="Kuratani S"/>
            <person name="Sato K"/>
            <person name="Hyodo S Kuraku.S."/>
        </authorList>
    </citation>
    <scope>NUCLEOTIDE SEQUENCE [LARGE SCALE GENOMIC DNA]</scope>
</reference>
<evidence type="ECO:0008006" key="6">
    <source>
        <dbReference type="Google" id="ProtNLM"/>
    </source>
</evidence>
<dbReference type="GO" id="GO:0044599">
    <property type="term" value="C:AP-5 adaptor complex"/>
    <property type="evidence" value="ECO:0007669"/>
    <property type="project" value="InterPro"/>
</dbReference>
<accession>A0A401SHQ5</accession>
<dbReference type="Proteomes" id="UP000287033">
    <property type="component" value="Unassembled WGS sequence"/>
</dbReference>
<proteinExistence type="predicted"/>
<dbReference type="STRING" id="137246.A0A401SHQ5"/>
<dbReference type="OMA" id="LMLAYEF"/>
<dbReference type="OrthoDB" id="744564at2759"/>
<protein>
    <recommendedName>
        <fullName evidence="6">AP-5 complex subunit zeta-1</fullName>
    </recommendedName>
</protein>
<dbReference type="EMBL" id="BEZZ01000273">
    <property type="protein sequence ID" value="GCC29914.1"/>
    <property type="molecule type" value="Genomic_DNA"/>
</dbReference>
<dbReference type="InterPro" id="IPR056857">
    <property type="entry name" value="TPR_AP5Z1_N"/>
</dbReference>
<feature type="domain" description="AP-5 complex subunit zeta-1 C-terminal TPR" evidence="3">
    <location>
        <begin position="449"/>
        <end position="799"/>
    </location>
</feature>
<dbReference type="Pfam" id="PF14764">
    <property type="entry name" value="SPG48"/>
    <property type="match status" value="1"/>
</dbReference>
<dbReference type="PANTHER" id="PTHR46488:SF1">
    <property type="entry name" value="AP-5 COMPLEX SUBUNIT ZETA-1"/>
    <property type="match status" value="1"/>
</dbReference>
<dbReference type="InterPro" id="IPR056856">
    <property type="entry name" value="TPR_AP5Z1_C"/>
</dbReference>
<evidence type="ECO:0000313" key="4">
    <source>
        <dbReference type="EMBL" id="GCC29914.1"/>
    </source>
</evidence>
<comment type="caution">
    <text evidence="4">The sequence shown here is derived from an EMBL/GenBank/DDBJ whole genome shotgun (WGS) entry which is preliminary data.</text>
</comment>
<organism evidence="4 5">
    <name type="scientific">Chiloscyllium punctatum</name>
    <name type="common">Brownbanded bambooshark</name>
    <name type="synonym">Hemiscyllium punctatum</name>
    <dbReference type="NCBI Taxonomy" id="137246"/>
    <lineage>
        <taxon>Eukaryota</taxon>
        <taxon>Metazoa</taxon>
        <taxon>Chordata</taxon>
        <taxon>Craniata</taxon>
        <taxon>Vertebrata</taxon>
        <taxon>Chondrichthyes</taxon>
        <taxon>Elasmobranchii</taxon>
        <taxon>Galeomorphii</taxon>
        <taxon>Galeoidea</taxon>
        <taxon>Orectolobiformes</taxon>
        <taxon>Hemiscylliidae</taxon>
        <taxon>Chiloscyllium</taxon>
    </lineage>
</organism>
<dbReference type="Pfam" id="PF25154">
    <property type="entry name" value="TPR_AP5Z1_C"/>
    <property type="match status" value="1"/>
</dbReference>
<sequence length="811" mass="91665">MFGVSAENLLRQAREVQDEDLQKFCSRITTLLQNKEYNKEATDSLQKLFLIVSATKYGRTLPRDVLQKFHSTLCFLKAPQPVLALCSAILREVLPCTSLTLSCDEVNDMKTLSLLSSIILAQGSKNGDIEAVCSHVLKLLEARQVESQGSRFLLPILSKVLDIAPTILNEEQVNAVSKKLIDWLRYASTLQGVPLSSGGFFSPRSRQPASILEVDGAVAGDFFTLLSIGHYYTEDQWLNMHSFSMIRKWLQCFGASGVNSNDADEKSELDSSVMSIVSATSTSSRLMPPKERLREKTFEYCNRLIEQSDRKAIKKSDSELQKACLIEAVILLDLICRQDPSFVYRAFPVVKALYGRICADSGFARVLLPVVQFYLNHSELAAVDSEAIYRHLFTKIPSELYHDSMVAFEVVQFCRRNRKKLSENVGIFHKSFPNIFKFLAWNAPCLFPDFIELLPELIRPDTSLEILHSLLDLPCLTAALEAQLRSQSSLASEKMITDQNRKTVNSAEAFQNQYYRSMFSYILRVEAGAGDTIDRLNLLHEVLLDMAQRPRVVQCAQTVPILLQVFFNVVIKFADGPLINQLVLVILERSSLLYDIPDFKTEVQRVFSSQLLVLCKLHPPLIVEQSKELLEFCATVSNIINKETFFTHVVWAIGEYMSFSYDRCCTVEQITKFFETLEALLFEITQLRASAHVPKYSPRVITILMTTLAKLASRSQDLIPRVSMFLSKMRPFVRNAMISSMYSEDDIQEILTRATELNNLLKVPNVAQVILGSSVDIVNPRWYKDTNASLPLTLRTISKVLQREPAPGFSA</sequence>
<gene>
    <name evidence="4" type="ORF">chiPu_0008358</name>
</gene>
<dbReference type="InterPro" id="IPR028222">
    <property type="entry name" value="AP5Z1"/>
</dbReference>